<feature type="domain" description="B box-type" evidence="5">
    <location>
        <begin position="1"/>
        <end position="47"/>
    </location>
</feature>
<feature type="compositionally biased region" description="Basic and acidic residues" evidence="4">
    <location>
        <begin position="162"/>
        <end position="177"/>
    </location>
</feature>
<feature type="region of interest" description="Disordered" evidence="4">
    <location>
        <begin position="86"/>
        <end position="192"/>
    </location>
</feature>
<proteinExistence type="predicted"/>
<dbReference type="PANTHER" id="PTHR31717:SF60">
    <property type="entry name" value="B-BOX TYPE ZINC FINGER FAMILY PROTEIN"/>
    <property type="match status" value="1"/>
</dbReference>
<gene>
    <name evidence="6" type="ORF">ERUC_LOCUS40003</name>
</gene>
<dbReference type="InterPro" id="IPR049808">
    <property type="entry name" value="CONSTANS-like_Bbox1"/>
</dbReference>
<dbReference type="AlphaFoldDB" id="A0ABC8LVL5"/>
<feature type="compositionally biased region" description="Acidic residues" evidence="4">
    <location>
        <begin position="89"/>
        <end position="110"/>
    </location>
</feature>
<keyword evidence="1" id="KW-0479">Metal-binding</keyword>
<dbReference type="Proteomes" id="UP001642260">
    <property type="component" value="Unassembled WGS sequence"/>
</dbReference>
<name>A0ABC8LVL5_ERUVS</name>
<evidence type="ECO:0000256" key="2">
    <source>
        <dbReference type="ARBA" id="ARBA00022771"/>
    </source>
</evidence>
<keyword evidence="3" id="KW-0862">Zinc</keyword>
<evidence type="ECO:0000256" key="1">
    <source>
        <dbReference type="ARBA" id="ARBA00022723"/>
    </source>
</evidence>
<evidence type="ECO:0000313" key="7">
    <source>
        <dbReference type="Proteomes" id="UP001642260"/>
    </source>
</evidence>
<dbReference type="InterPro" id="IPR000315">
    <property type="entry name" value="Znf_B-box"/>
</dbReference>
<evidence type="ECO:0000313" key="6">
    <source>
        <dbReference type="EMBL" id="CAH8387520.1"/>
    </source>
</evidence>
<accession>A0ABC8LVL5</accession>
<evidence type="ECO:0000256" key="4">
    <source>
        <dbReference type="SAM" id="MobiDB-lite"/>
    </source>
</evidence>
<sequence>MEKMKCELCDCVARMFCEPDQASLCWDCDAQVHGANFLVAKHARCLLCSTCQSPTPWKASGLPLCPTISICESCLARKNSNGFWLREDDGAESYDEDEEEDEESDDEEGENQVVPWDASAAAQEPPVMSSSSSVSKGEERFSLVAKRTRQDSDLNSSDEESNDLRPLKRLTRDETRPRSTVVMKSTLKTKRL</sequence>
<dbReference type="GO" id="GO:0008270">
    <property type="term" value="F:zinc ion binding"/>
    <property type="evidence" value="ECO:0007669"/>
    <property type="project" value="UniProtKB-KW"/>
</dbReference>
<evidence type="ECO:0000256" key="3">
    <source>
        <dbReference type="ARBA" id="ARBA00022833"/>
    </source>
</evidence>
<keyword evidence="7" id="KW-1185">Reference proteome</keyword>
<protein>
    <recommendedName>
        <fullName evidence="5">B box-type domain-containing protein</fullName>
    </recommendedName>
</protein>
<evidence type="ECO:0000259" key="5">
    <source>
        <dbReference type="SMART" id="SM00336"/>
    </source>
</evidence>
<dbReference type="CDD" id="cd19821">
    <property type="entry name" value="Bbox1_BBX-like"/>
    <property type="match status" value="1"/>
</dbReference>
<comment type="caution">
    <text evidence="6">The sequence shown here is derived from an EMBL/GenBank/DDBJ whole genome shotgun (WGS) entry which is preliminary data.</text>
</comment>
<organism evidence="6 7">
    <name type="scientific">Eruca vesicaria subsp. sativa</name>
    <name type="common">Garden rocket</name>
    <name type="synonym">Eruca sativa</name>
    <dbReference type="NCBI Taxonomy" id="29727"/>
    <lineage>
        <taxon>Eukaryota</taxon>
        <taxon>Viridiplantae</taxon>
        <taxon>Streptophyta</taxon>
        <taxon>Embryophyta</taxon>
        <taxon>Tracheophyta</taxon>
        <taxon>Spermatophyta</taxon>
        <taxon>Magnoliopsida</taxon>
        <taxon>eudicotyledons</taxon>
        <taxon>Gunneridae</taxon>
        <taxon>Pentapetalae</taxon>
        <taxon>rosids</taxon>
        <taxon>malvids</taxon>
        <taxon>Brassicales</taxon>
        <taxon>Brassicaceae</taxon>
        <taxon>Brassiceae</taxon>
        <taxon>Eruca</taxon>
    </lineage>
</organism>
<dbReference type="SMART" id="SM00336">
    <property type="entry name" value="BBOX"/>
    <property type="match status" value="1"/>
</dbReference>
<dbReference type="PANTHER" id="PTHR31717">
    <property type="entry name" value="ZINC FINGER PROTEIN CONSTANS-LIKE 10"/>
    <property type="match status" value="1"/>
</dbReference>
<reference evidence="6 7" key="1">
    <citation type="submission" date="2022-03" db="EMBL/GenBank/DDBJ databases">
        <authorList>
            <person name="Macdonald S."/>
            <person name="Ahmed S."/>
            <person name="Newling K."/>
        </authorList>
    </citation>
    <scope>NUCLEOTIDE SEQUENCE [LARGE SCALE GENOMIC DNA]</scope>
</reference>
<keyword evidence="2" id="KW-0863">Zinc-finger</keyword>
<dbReference type="EMBL" id="CAKOAT010751820">
    <property type="protein sequence ID" value="CAH8387520.1"/>
    <property type="molecule type" value="Genomic_DNA"/>
</dbReference>